<gene>
    <name evidence="1" type="ORF">LCGC14_1603740</name>
</gene>
<organism evidence="1">
    <name type="scientific">marine sediment metagenome</name>
    <dbReference type="NCBI Taxonomy" id="412755"/>
    <lineage>
        <taxon>unclassified sequences</taxon>
        <taxon>metagenomes</taxon>
        <taxon>ecological metagenomes</taxon>
    </lineage>
</organism>
<sequence>GIRDIESQRLAEEIFDSALKATKESLVEVNEELAAGAKLSKVFPVGPLGGQLPTGFEVGGQEFGNREKAVIAQEKLVKLTDQYERASELLKQSLEGTFDPEKYNTAVTSMEGVKIALENAGFDKFSEKITITMTNATDAATAMQNIKLSETAIAGIKAFTIALKAAETQAIVTAAATAKIEAAKA</sequence>
<protein>
    <submittedName>
        <fullName evidence="1">Uncharacterized protein</fullName>
    </submittedName>
</protein>
<proteinExistence type="predicted"/>
<comment type="caution">
    <text evidence="1">The sequence shown here is derived from an EMBL/GenBank/DDBJ whole genome shotgun (WGS) entry which is preliminary data.</text>
</comment>
<dbReference type="EMBL" id="LAZR01012899">
    <property type="protein sequence ID" value="KKM24570.1"/>
    <property type="molecule type" value="Genomic_DNA"/>
</dbReference>
<dbReference type="AlphaFoldDB" id="A0A0F9LAG6"/>
<evidence type="ECO:0000313" key="1">
    <source>
        <dbReference type="EMBL" id="KKM24570.1"/>
    </source>
</evidence>
<reference evidence="1" key="1">
    <citation type="journal article" date="2015" name="Nature">
        <title>Complex archaea that bridge the gap between prokaryotes and eukaryotes.</title>
        <authorList>
            <person name="Spang A."/>
            <person name="Saw J.H."/>
            <person name="Jorgensen S.L."/>
            <person name="Zaremba-Niedzwiedzka K."/>
            <person name="Martijn J."/>
            <person name="Lind A.E."/>
            <person name="van Eijk R."/>
            <person name="Schleper C."/>
            <person name="Guy L."/>
            <person name="Ettema T.J."/>
        </authorList>
    </citation>
    <scope>NUCLEOTIDE SEQUENCE</scope>
</reference>
<name>A0A0F9LAG6_9ZZZZ</name>
<accession>A0A0F9LAG6</accession>
<feature type="non-terminal residue" evidence="1">
    <location>
        <position position="1"/>
    </location>
</feature>